<evidence type="ECO:0000256" key="7">
    <source>
        <dbReference type="SAM" id="Phobius"/>
    </source>
</evidence>
<dbReference type="GO" id="GO:0004332">
    <property type="term" value="F:fructose-bisphosphate aldolase activity"/>
    <property type="evidence" value="ECO:0007669"/>
    <property type="project" value="UniProtKB-EC"/>
</dbReference>
<proteinExistence type="inferred from homology"/>
<feature type="transmembrane region" description="Helical" evidence="7">
    <location>
        <begin position="27"/>
        <end position="49"/>
    </location>
</feature>
<dbReference type="InterPro" id="IPR000741">
    <property type="entry name" value="FBA_I"/>
</dbReference>
<sequence>MLKVTFDLKNDLSKSLRNELSNLKIKIFSLLYTGLVATILYLASNIYSYELKYFAKKRFLLKTTKTIAYLGRGILTIDESNTTAEKRLESIGLDNTEANKQAYRQLLLTTPGLGDYISGSIIFEETFYQSTTDRKKFVDVLRDQYIVPGIKVDKGLVPLPGSNNES</sequence>
<evidence type="ECO:0000256" key="5">
    <source>
        <dbReference type="ARBA" id="ARBA00023152"/>
    </source>
</evidence>
<name>A0AAE1S1W4_9SOLA</name>
<comment type="similarity">
    <text evidence="3">Belongs to the class I fructose-bisphosphate aldolase family.</text>
</comment>
<keyword evidence="6" id="KW-0456">Lyase</keyword>
<dbReference type="Pfam" id="PF00274">
    <property type="entry name" value="Glycolytic"/>
    <property type="match status" value="1"/>
</dbReference>
<gene>
    <name evidence="8" type="ORF">RND71_018075</name>
</gene>
<keyword evidence="5" id="KW-0324">Glycolysis</keyword>
<dbReference type="InterPro" id="IPR013785">
    <property type="entry name" value="Aldolase_TIM"/>
</dbReference>
<dbReference type="GO" id="GO:0006096">
    <property type="term" value="P:glycolytic process"/>
    <property type="evidence" value="ECO:0007669"/>
    <property type="project" value="UniProtKB-KW"/>
</dbReference>
<evidence type="ECO:0000256" key="3">
    <source>
        <dbReference type="ARBA" id="ARBA00010387"/>
    </source>
</evidence>
<comment type="caution">
    <text evidence="8">The sequence shown here is derived from an EMBL/GenBank/DDBJ whole genome shotgun (WGS) entry which is preliminary data.</text>
</comment>
<accession>A0AAE1S1W4</accession>
<dbReference type="Gene3D" id="3.20.20.70">
    <property type="entry name" value="Aldolase class I"/>
    <property type="match status" value="1"/>
</dbReference>
<evidence type="ECO:0000313" key="9">
    <source>
        <dbReference type="Proteomes" id="UP001291623"/>
    </source>
</evidence>
<evidence type="ECO:0000256" key="1">
    <source>
        <dbReference type="ARBA" id="ARBA00000441"/>
    </source>
</evidence>
<keyword evidence="7" id="KW-0812">Transmembrane</keyword>
<keyword evidence="7" id="KW-0472">Membrane</keyword>
<dbReference type="SUPFAM" id="SSF51569">
    <property type="entry name" value="Aldolase"/>
    <property type="match status" value="1"/>
</dbReference>
<evidence type="ECO:0000256" key="2">
    <source>
        <dbReference type="ARBA" id="ARBA00004714"/>
    </source>
</evidence>
<comment type="catalytic activity">
    <reaction evidence="1">
        <text>beta-D-fructose 1,6-bisphosphate = D-glyceraldehyde 3-phosphate + dihydroxyacetone phosphate</text>
        <dbReference type="Rhea" id="RHEA:14729"/>
        <dbReference type="ChEBI" id="CHEBI:32966"/>
        <dbReference type="ChEBI" id="CHEBI:57642"/>
        <dbReference type="ChEBI" id="CHEBI:59776"/>
        <dbReference type="EC" id="4.1.2.13"/>
    </reaction>
</comment>
<evidence type="ECO:0000256" key="6">
    <source>
        <dbReference type="ARBA" id="ARBA00023239"/>
    </source>
</evidence>
<dbReference type="Proteomes" id="UP001291623">
    <property type="component" value="Unassembled WGS sequence"/>
</dbReference>
<dbReference type="PANTHER" id="PTHR11627">
    <property type="entry name" value="FRUCTOSE-BISPHOSPHATE ALDOLASE"/>
    <property type="match status" value="1"/>
</dbReference>
<keyword evidence="9" id="KW-1185">Reference proteome</keyword>
<evidence type="ECO:0000256" key="4">
    <source>
        <dbReference type="ARBA" id="ARBA00013068"/>
    </source>
</evidence>
<protein>
    <recommendedName>
        <fullName evidence="4">fructose-bisphosphate aldolase</fullName>
        <ecNumber evidence="4">4.1.2.13</ecNumber>
    </recommendedName>
</protein>
<evidence type="ECO:0000313" key="8">
    <source>
        <dbReference type="EMBL" id="KAK4362834.1"/>
    </source>
</evidence>
<organism evidence="8 9">
    <name type="scientific">Anisodus tanguticus</name>
    <dbReference type="NCBI Taxonomy" id="243964"/>
    <lineage>
        <taxon>Eukaryota</taxon>
        <taxon>Viridiplantae</taxon>
        <taxon>Streptophyta</taxon>
        <taxon>Embryophyta</taxon>
        <taxon>Tracheophyta</taxon>
        <taxon>Spermatophyta</taxon>
        <taxon>Magnoliopsida</taxon>
        <taxon>eudicotyledons</taxon>
        <taxon>Gunneridae</taxon>
        <taxon>Pentapetalae</taxon>
        <taxon>asterids</taxon>
        <taxon>lamiids</taxon>
        <taxon>Solanales</taxon>
        <taxon>Solanaceae</taxon>
        <taxon>Solanoideae</taxon>
        <taxon>Hyoscyameae</taxon>
        <taxon>Anisodus</taxon>
    </lineage>
</organism>
<comment type="pathway">
    <text evidence="2">Carbohydrate degradation; glycolysis; D-glyceraldehyde 3-phosphate and glycerone phosphate from D-glucose: step 4/4.</text>
</comment>
<dbReference type="EMBL" id="JAVYJV010000009">
    <property type="protein sequence ID" value="KAK4362834.1"/>
    <property type="molecule type" value="Genomic_DNA"/>
</dbReference>
<keyword evidence="7" id="KW-1133">Transmembrane helix</keyword>
<dbReference type="EC" id="4.1.2.13" evidence="4"/>
<reference evidence="8" key="1">
    <citation type="submission" date="2023-12" db="EMBL/GenBank/DDBJ databases">
        <title>Genome assembly of Anisodus tanguticus.</title>
        <authorList>
            <person name="Wang Y.-J."/>
        </authorList>
    </citation>
    <scope>NUCLEOTIDE SEQUENCE</scope>
    <source>
        <strain evidence="8">KB-2021</strain>
        <tissue evidence="8">Leaf</tissue>
    </source>
</reference>
<dbReference type="AlphaFoldDB" id="A0AAE1S1W4"/>